<feature type="binding site" evidence="20">
    <location>
        <position position="365"/>
    </location>
    <ligand>
        <name>Zn(2+)</name>
        <dbReference type="ChEBI" id="CHEBI:29105"/>
        <note>catalytic</note>
    </ligand>
</feature>
<feature type="transmembrane region" description="Helical" evidence="22">
    <location>
        <begin position="941"/>
        <end position="961"/>
    </location>
</feature>
<evidence type="ECO:0000256" key="14">
    <source>
        <dbReference type="ARBA" id="ARBA00022989"/>
    </source>
</evidence>
<feature type="chain" id="PRO_5012882874" description="Aminopeptidase" evidence="23">
    <location>
        <begin position="33"/>
        <end position="962"/>
    </location>
</feature>
<dbReference type="GO" id="GO:0005886">
    <property type="term" value="C:plasma membrane"/>
    <property type="evidence" value="ECO:0007669"/>
    <property type="project" value="UniProtKB-SubCell"/>
</dbReference>
<dbReference type="FunFam" id="1.10.390.10:FF:000013">
    <property type="entry name" value="Aminopeptidase N"/>
    <property type="match status" value="1"/>
</dbReference>
<evidence type="ECO:0000256" key="10">
    <source>
        <dbReference type="ARBA" id="ARBA00022729"/>
    </source>
</evidence>
<dbReference type="Pfam" id="PF17900">
    <property type="entry name" value="Peptidase_M1_N"/>
    <property type="match status" value="1"/>
</dbReference>
<dbReference type="InterPro" id="IPR024571">
    <property type="entry name" value="ERAP1-like_C_dom"/>
</dbReference>
<evidence type="ECO:0000256" key="15">
    <source>
        <dbReference type="ARBA" id="ARBA00023049"/>
    </source>
</evidence>
<dbReference type="InterPro" id="IPR042097">
    <property type="entry name" value="Aminopeptidase_N-like_N_sf"/>
</dbReference>
<dbReference type="Gene3D" id="1.25.50.20">
    <property type="match status" value="1"/>
</dbReference>
<dbReference type="Gene3D" id="2.60.40.1730">
    <property type="entry name" value="tricorn interacting facor f3 domain"/>
    <property type="match status" value="1"/>
</dbReference>
<keyword evidence="17" id="KW-0325">Glycoprotein</keyword>
<evidence type="ECO:0000259" key="26">
    <source>
        <dbReference type="Pfam" id="PF17900"/>
    </source>
</evidence>
<evidence type="ECO:0000256" key="21">
    <source>
        <dbReference type="PIRSR" id="PIRSR634016-4"/>
    </source>
</evidence>
<evidence type="ECO:0000256" key="4">
    <source>
        <dbReference type="ARBA" id="ARBA00022438"/>
    </source>
</evidence>
<dbReference type="GO" id="GO:0043171">
    <property type="term" value="P:peptide catabolic process"/>
    <property type="evidence" value="ECO:0007669"/>
    <property type="project" value="TreeGrafter"/>
</dbReference>
<proteinExistence type="inferred from homology"/>
<evidence type="ECO:0000313" key="27">
    <source>
        <dbReference type="EMBL" id="JAV12974.1"/>
    </source>
</evidence>
<keyword evidence="8 22" id="KW-0812">Transmembrane</keyword>
<keyword evidence="16 22" id="KW-0472">Membrane</keyword>
<keyword evidence="12 20" id="KW-0862">Zinc</keyword>
<feature type="binding site" evidence="20">
    <location>
        <position position="342"/>
    </location>
    <ligand>
        <name>Zn(2+)</name>
        <dbReference type="ChEBI" id="CHEBI:29105"/>
        <note>catalytic</note>
    </ligand>
</feature>
<dbReference type="InterPro" id="IPR050344">
    <property type="entry name" value="Peptidase_M1_aminopeptidases"/>
</dbReference>
<evidence type="ECO:0000256" key="17">
    <source>
        <dbReference type="ARBA" id="ARBA00023180"/>
    </source>
</evidence>
<dbReference type="InterPro" id="IPR027268">
    <property type="entry name" value="Peptidase_M4/M1_CTD_sf"/>
</dbReference>
<dbReference type="PANTHER" id="PTHR11533">
    <property type="entry name" value="PROTEASE M1 ZINC METALLOPROTEASE"/>
    <property type="match status" value="1"/>
</dbReference>
<evidence type="ECO:0000259" key="24">
    <source>
        <dbReference type="Pfam" id="PF01433"/>
    </source>
</evidence>
<keyword evidence="11 22" id="KW-0378">Hydrolase</keyword>
<feature type="binding site" evidence="20">
    <location>
        <position position="346"/>
    </location>
    <ligand>
        <name>Zn(2+)</name>
        <dbReference type="ChEBI" id="CHEBI:29105"/>
        <note>catalytic</note>
    </ligand>
</feature>
<evidence type="ECO:0000256" key="1">
    <source>
        <dbReference type="ARBA" id="ARBA00004606"/>
    </source>
</evidence>
<protein>
    <recommendedName>
        <fullName evidence="22">Aminopeptidase</fullName>
        <ecNumber evidence="22">3.4.11.-</ecNumber>
    </recommendedName>
</protein>
<evidence type="ECO:0000256" key="2">
    <source>
        <dbReference type="ARBA" id="ARBA00004609"/>
    </source>
</evidence>
<evidence type="ECO:0000256" key="8">
    <source>
        <dbReference type="ARBA" id="ARBA00022692"/>
    </source>
</evidence>
<dbReference type="Gene3D" id="1.10.390.10">
    <property type="entry name" value="Neutral Protease Domain 2"/>
    <property type="match status" value="1"/>
</dbReference>
<dbReference type="InterPro" id="IPR014782">
    <property type="entry name" value="Peptidase_M1_dom"/>
</dbReference>
<dbReference type="FunFam" id="2.60.40.1910:FF:000008">
    <property type="entry name" value="Aminopeptidase"/>
    <property type="match status" value="1"/>
</dbReference>
<evidence type="ECO:0000256" key="16">
    <source>
        <dbReference type="ARBA" id="ARBA00023136"/>
    </source>
</evidence>
<feature type="domain" description="Peptidase M1 membrane alanine aminopeptidase" evidence="24">
    <location>
        <begin position="271"/>
        <end position="482"/>
    </location>
</feature>
<dbReference type="PRINTS" id="PR00756">
    <property type="entry name" value="ALADIPTASE"/>
</dbReference>
<keyword evidence="15 22" id="KW-0482">Metalloprotease</keyword>
<evidence type="ECO:0000256" key="22">
    <source>
        <dbReference type="RuleBase" id="RU364040"/>
    </source>
</evidence>
<dbReference type="InterPro" id="IPR034016">
    <property type="entry name" value="M1_APN-typ"/>
</dbReference>
<dbReference type="EMBL" id="GFDF01001110">
    <property type="protein sequence ID" value="JAV12974.1"/>
    <property type="molecule type" value="Transcribed_RNA"/>
</dbReference>
<dbReference type="AlphaFoldDB" id="A0A1L8E2R7"/>
<evidence type="ECO:0000256" key="23">
    <source>
        <dbReference type="SAM" id="SignalP"/>
    </source>
</evidence>
<accession>A0A1L8E2R7</accession>
<keyword evidence="4 22" id="KW-0031">Aminopeptidase</keyword>
<organism evidence="27">
    <name type="scientific">Nyssomyia neivai</name>
    <dbReference type="NCBI Taxonomy" id="330878"/>
    <lineage>
        <taxon>Eukaryota</taxon>
        <taxon>Metazoa</taxon>
        <taxon>Ecdysozoa</taxon>
        <taxon>Arthropoda</taxon>
        <taxon>Hexapoda</taxon>
        <taxon>Insecta</taxon>
        <taxon>Pterygota</taxon>
        <taxon>Neoptera</taxon>
        <taxon>Endopterygota</taxon>
        <taxon>Diptera</taxon>
        <taxon>Nematocera</taxon>
        <taxon>Psychodoidea</taxon>
        <taxon>Psychodidae</taxon>
        <taxon>Nyssomyia</taxon>
    </lineage>
</organism>
<dbReference type="EC" id="3.4.11.-" evidence="22"/>
<dbReference type="GO" id="GO:0005615">
    <property type="term" value="C:extracellular space"/>
    <property type="evidence" value="ECO:0007669"/>
    <property type="project" value="TreeGrafter"/>
</dbReference>
<dbReference type="InterPro" id="IPR045357">
    <property type="entry name" value="Aminopeptidase_N-like_N"/>
</dbReference>
<name>A0A1L8E2R7_9DIPT</name>
<dbReference type="SUPFAM" id="SSF55486">
    <property type="entry name" value="Metalloproteases ('zincins'), catalytic domain"/>
    <property type="match status" value="1"/>
</dbReference>
<dbReference type="SUPFAM" id="SSF63737">
    <property type="entry name" value="Leukotriene A4 hydrolase N-terminal domain"/>
    <property type="match status" value="1"/>
</dbReference>
<dbReference type="GO" id="GO:0008270">
    <property type="term" value="F:zinc ion binding"/>
    <property type="evidence" value="ECO:0007669"/>
    <property type="project" value="UniProtKB-UniRule"/>
</dbReference>
<dbReference type="InterPro" id="IPR001930">
    <property type="entry name" value="Peptidase_M1"/>
</dbReference>
<keyword evidence="9 20" id="KW-0479">Metal-binding</keyword>
<evidence type="ECO:0000256" key="5">
    <source>
        <dbReference type="ARBA" id="ARBA00022475"/>
    </source>
</evidence>
<dbReference type="GO" id="GO:0098552">
    <property type="term" value="C:side of membrane"/>
    <property type="evidence" value="ECO:0007669"/>
    <property type="project" value="UniProtKB-KW"/>
</dbReference>
<dbReference type="FunFam" id="2.60.40.1730:FF:000001">
    <property type="entry name" value="Leucyl-cystinyl aminopeptidase"/>
    <property type="match status" value="1"/>
</dbReference>
<dbReference type="GO" id="GO:0042277">
    <property type="term" value="F:peptide binding"/>
    <property type="evidence" value="ECO:0007669"/>
    <property type="project" value="TreeGrafter"/>
</dbReference>
<dbReference type="GO" id="GO:0006508">
    <property type="term" value="P:proteolysis"/>
    <property type="evidence" value="ECO:0007669"/>
    <property type="project" value="UniProtKB-KW"/>
</dbReference>
<evidence type="ECO:0000256" key="12">
    <source>
        <dbReference type="ARBA" id="ARBA00022833"/>
    </source>
</evidence>
<keyword evidence="18" id="KW-0449">Lipoprotein</keyword>
<comment type="cofactor">
    <cofactor evidence="20 22">
        <name>Zn(2+)</name>
        <dbReference type="ChEBI" id="CHEBI:29105"/>
    </cofactor>
    <text evidence="20 22">Binds 1 zinc ion per subunit.</text>
</comment>
<evidence type="ECO:0000256" key="19">
    <source>
        <dbReference type="PIRSR" id="PIRSR634016-1"/>
    </source>
</evidence>
<dbReference type="PANTHER" id="PTHR11533:SF290">
    <property type="entry name" value="AMINOPEPTIDASE"/>
    <property type="match status" value="1"/>
</dbReference>
<sequence>MSLAGESCGKMELKILSFLCLILSCSTRGTSAIPPKNSTNNDELSYRLPRTSRPIHYDLHMKIDVDEAKFYGSEKIQINVLGQTDEIAINYKDMNVDESTVSLLDEDNKSLPLLQFNYNNVTEILRLEFSQVNPGEYFLNLEFNGTIRNDKKGLYISTYFDEQSNKRNIATTFMAPNYARMAYPCYDEPEYKATYKISISHKEKYFAISNMPALTVTADTTEGWKITTFDKSLRTSSYIVTFIVCDFVANKDPHTNFTIYSQPSKIEDTDFALEYHQEALHELELYLDRKFQYPKMDIIAIDDFLMGAMENWGIVTYITDRVLVNDKTAAKTKHSITKTIAHEMAHQWFGNEVTHHYWSSVWLKEGLASLFEDTITGIIFPQWHSDDKFVHDTMLFVMQDDAGKSGVRKMFLVEVETAEEIRNIYDFVTYKKAASVMRTFEHILTPPVFKEALKKYVNDFSFNVAAPDDLSACFQWAIDQNLPDPALPPIKVVFDTWITNPGFPFITVTRDYDTSRVTITQKRFMATMDSNAIPETKYFIPLNYASPHYNSDFKDTSTIGFLDHTDESAEFPVQTGVTGWVIFNVRSTMYYRVNYDIRNWELIIEALSTDHNSIDPANRAQLIDDAFNLARYGHLSYNIPLNMMKKYFQKETYYYTVATGVRNLEMANRNIRSLKTDLFSRFILELLSPLYSQVGIEEELSDDHLRKMLRQDVTRLYCKIPQSPCIEDAYDYLVANFHKDISENTRRSIYCGAVQYKCPKDKKCEGDYPAIKMLFDKWRRLARSEASRRKYDSEIQDIIASIECMKDRSIIDDLMQIPTIGYPGLQFEKPHYNLIIQALLDIKESITTDKLAFINDNFTIIQNRSDPLTNVYQAIGRVGFTDEHLTLWEAIVQQIDMGKTVEPMKKAIIGTTERIEENIVWNNKLSPEVKKWLQDTYKTGAASSIQINFFLFIILCAFYVIM</sequence>
<keyword evidence="13" id="KW-0735">Signal-anchor</keyword>
<evidence type="ECO:0000256" key="6">
    <source>
        <dbReference type="ARBA" id="ARBA00022622"/>
    </source>
</evidence>
<keyword evidence="7 22" id="KW-0645">Protease</keyword>
<evidence type="ECO:0000256" key="9">
    <source>
        <dbReference type="ARBA" id="ARBA00022723"/>
    </source>
</evidence>
<feature type="site" description="Transition state stabilizer" evidence="21">
    <location>
        <position position="430"/>
    </location>
</feature>
<feature type="active site" description="Proton acceptor" evidence="19">
    <location>
        <position position="343"/>
    </location>
</feature>
<dbReference type="Pfam" id="PF01433">
    <property type="entry name" value="Peptidase_M1"/>
    <property type="match status" value="1"/>
</dbReference>
<feature type="signal peptide" evidence="23">
    <location>
        <begin position="1"/>
        <end position="32"/>
    </location>
</feature>
<keyword evidence="10 23" id="KW-0732">Signal</keyword>
<evidence type="ECO:0000256" key="13">
    <source>
        <dbReference type="ARBA" id="ARBA00022968"/>
    </source>
</evidence>
<keyword evidence="6" id="KW-0336">GPI-anchor</keyword>
<evidence type="ECO:0000256" key="3">
    <source>
        <dbReference type="ARBA" id="ARBA00010136"/>
    </source>
</evidence>
<keyword evidence="5" id="KW-1003">Cell membrane</keyword>
<comment type="similarity">
    <text evidence="3 22">Belongs to the peptidase M1 family.</text>
</comment>
<feature type="domain" description="Aminopeptidase N-like N-terminal" evidence="26">
    <location>
        <begin position="54"/>
        <end position="239"/>
    </location>
</feature>
<evidence type="ECO:0000259" key="25">
    <source>
        <dbReference type="Pfam" id="PF11838"/>
    </source>
</evidence>
<dbReference type="CDD" id="cd09601">
    <property type="entry name" value="M1_APN-Q_like"/>
    <property type="match status" value="1"/>
</dbReference>
<dbReference type="Pfam" id="PF11838">
    <property type="entry name" value="ERAP1_C"/>
    <property type="match status" value="1"/>
</dbReference>
<dbReference type="GO" id="GO:0005737">
    <property type="term" value="C:cytoplasm"/>
    <property type="evidence" value="ECO:0007669"/>
    <property type="project" value="TreeGrafter"/>
</dbReference>
<keyword evidence="14 22" id="KW-1133">Transmembrane helix</keyword>
<evidence type="ECO:0000256" key="18">
    <source>
        <dbReference type="ARBA" id="ARBA00023288"/>
    </source>
</evidence>
<reference evidence="27" key="1">
    <citation type="submission" date="2016-12" db="EMBL/GenBank/DDBJ databases">
        <title>An insight into the sialome and mialome of the sand fly, Nyssomyia neivai.</title>
        <authorList>
            <person name="Sebastian V."/>
            <person name="Goulart T.M."/>
            <person name="Oliveira W."/>
            <person name="Calvo E."/>
            <person name="Oliveira L.F."/>
            <person name="Pinto M.C."/>
            <person name="Rosselino A.M."/>
            <person name="Ribeiro J.M."/>
        </authorList>
    </citation>
    <scope>NUCLEOTIDE SEQUENCE</scope>
</reference>
<dbReference type="GO" id="GO:0070006">
    <property type="term" value="F:metalloaminopeptidase activity"/>
    <property type="evidence" value="ECO:0007669"/>
    <property type="project" value="TreeGrafter"/>
</dbReference>
<feature type="domain" description="ERAP1-like C-terminal" evidence="25">
    <location>
        <begin position="580"/>
        <end position="761"/>
    </location>
</feature>
<evidence type="ECO:0000256" key="11">
    <source>
        <dbReference type="ARBA" id="ARBA00022801"/>
    </source>
</evidence>
<evidence type="ECO:0000256" key="7">
    <source>
        <dbReference type="ARBA" id="ARBA00022670"/>
    </source>
</evidence>
<dbReference type="Gene3D" id="2.60.40.1910">
    <property type="match status" value="1"/>
</dbReference>
<evidence type="ECO:0000256" key="20">
    <source>
        <dbReference type="PIRSR" id="PIRSR634016-3"/>
    </source>
</evidence>
<comment type="subcellular location">
    <subcellularLocation>
        <location evidence="2">Cell membrane</location>
        <topology evidence="2">Lipid-anchor</topology>
        <topology evidence="2">GPI-anchor</topology>
    </subcellularLocation>
    <subcellularLocation>
        <location evidence="1">Membrane</location>
        <topology evidence="1">Single-pass type II membrane protein</topology>
    </subcellularLocation>
</comment>